<evidence type="ECO:0000313" key="9">
    <source>
        <dbReference type="Proteomes" id="UP000214720"/>
    </source>
</evidence>
<keyword evidence="2" id="KW-1003">Cell membrane</keyword>
<feature type="transmembrane region" description="Helical" evidence="6">
    <location>
        <begin position="46"/>
        <end position="67"/>
    </location>
</feature>
<dbReference type="PANTHER" id="PTHR43124:SF3">
    <property type="entry name" value="CHLORAMPHENICOL EFFLUX PUMP RV0191"/>
    <property type="match status" value="1"/>
</dbReference>
<feature type="transmembrane region" description="Helical" evidence="6">
    <location>
        <begin position="374"/>
        <end position="396"/>
    </location>
</feature>
<feature type="transmembrane region" description="Helical" evidence="6">
    <location>
        <begin position="79"/>
        <end position="98"/>
    </location>
</feature>
<feature type="domain" description="Major facilitator superfamily (MFS) profile" evidence="7">
    <location>
        <begin position="9"/>
        <end position="403"/>
    </location>
</feature>
<keyword evidence="4 6" id="KW-1133">Transmembrane helix</keyword>
<organism evidence="8 9">
    <name type="scientific">Caballeronia sordidicola</name>
    <name type="common">Burkholderia sordidicola</name>
    <dbReference type="NCBI Taxonomy" id="196367"/>
    <lineage>
        <taxon>Bacteria</taxon>
        <taxon>Pseudomonadati</taxon>
        <taxon>Pseudomonadota</taxon>
        <taxon>Betaproteobacteria</taxon>
        <taxon>Burkholderiales</taxon>
        <taxon>Burkholderiaceae</taxon>
        <taxon>Caballeronia</taxon>
    </lineage>
</organism>
<dbReference type="OrthoDB" id="5291895at2"/>
<accession>A0A226WLT5</accession>
<feature type="transmembrane region" description="Helical" evidence="6">
    <location>
        <begin position="252"/>
        <end position="273"/>
    </location>
</feature>
<dbReference type="InterPro" id="IPR036259">
    <property type="entry name" value="MFS_trans_sf"/>
</dbReference>
<dbReference type="PANTHER" id="PTHR43124">
    <property type="entry name" value="PURINE EFFLUX PUMP PBUE"/>
    <property type="match status" value="1"/>
</dbReference>
<evidence type="ECO:0000259" key="7">
    <source>
        <dbReference type="PROSITE" id="PS50850"/>
    </source>
</evidence>
<feature type="transmembrane region" description="Helical" evidence="6">
    <location>
        <begin position="7"/>
        <end position="26"/>
    </location>
</feature>
<feature type="transmembrane region" description="Helical" evidence="6">
    <location>
        <begin position="304"/>
        <end position="327"/>
    </location>
</feature>
<evidence type="ECO:0000256" key="6">
    <source>
        <dbReference type="SAM" id="Phobius"/>
    </source>
</evidence>
<dbReference type="InterPro" id="IPR020846">
    <property type="entry name" value="MFS_dom"/>
</dbReference>
<evidence type="ECO:0000313" key="8">
    <source>
        <dbReference type="EMBL" id="OXC71779.1"/>
    </source>
</evidence>
<keyword evidence="5 6" id="KW-0472">Membrane</keyword>
<dbReference type="PROSITE" id="PS50850">
    <property type="entry name" value="MFS"/>
    <property type="match status" value="1"/>
</dbReference>
<keyword evidence="3 6" id="KW-0812">Transmembrane</keyword>
<dbReference type="Pfam" id="PF07690">
    <property type="entry name" value="MFS_1"/>
    <property type="match status" value="1"/>
</dbReference>
<dbReference type="InterPro" id="IPR011701">
    <property type="entry name" value="MFS"/>
</dbReference>
<comment type="subcellular location">
    <subcellularLocation>
        <location evidence="1">Cell membrane</location>
        <topology evidence="1">Multi-pass membrane protein</topology>
    </subcellularLocation>
</comment>
<feature type="transmembrane region" description="Helical" evidence="6">
    <location>
        <begin position="210"/>
        <end position="232"/>
    </location>
</feature>
<sequence>MHTSARLRVFTLFSVGYVLSYLYRGLNLGLAPYLSSTFRFSTAELGTITSVYFLGFAGAQIPAGMMLDRFGPRRVESALLAVAAVGALMFAMANGFGMMLVGRLLIGVGVSVCLAAAFKALSEQFPLTQLPLLNGMVSAIGGLGGVFVGAPLTSLLEVVSWRSLFFSLAALTVLTALTIWFAVPDKGKVRTDHAVVPKINDSWSIFRSRAFWRLAAFPAATQGVLYAIQSLWVGPYLRDVTRLDAAASGKIVSILSLSLMAGCATLGALARVLSKRAVSIRSLCNACMCIFVLVQLLILSEVHIANYVIWAVYGFFGGSGILCYTVFAERAPSALIGRLNTAMTLLIFSTTFLLQIAIGWILNFWPTHGGQYPAIAHKVVWVGLISFQVLSAIAFIRPVRQSFSEEAVPLG</sequence>
<evidence type="ECO:0000256" key="2">
    <source>
        <dbReference type="ARBA" id="ARBA00022475"/>
    </source>
</evidence>
<dbReference type="Proteomes" id="UP000214720">
    <property type="component" value="Unassembled WGS sequence"/>
</dbReference>
<protein>
    <submittedName>
        <fullName evidence="8">Major facilitator family transporter</fullName>
    </submittedName>
</protein>
<gene>
    <name evidence="8" type="ORF">BSU04_45345</name>
</gene>
<evidence type="ECO:0000256" key="1">
    <source>
        <dbReference type="ARBA" id="ARBA00004651"/>
    </source>
</evidence>
<comment type="caution">
    <text evidence="8">The sequence shown here is derived from an EMBL/GenBank/DDBJ whole genome shotgun (WGS) entry which is preliminary data.</text>
</comment>
<feature type="transmembrane region" description="Helical" evidence="6">
    <location>
        <begin position="280"/>
        <end position="298"/>
    </location>
</feature>
<dbReference type="AlphaFoldDB" id="A0A226WLT5"/>
<dbReference type="GO" id="GO:0005886">
    <property type="term" value="C:plasma membrane"/>
    <property type="evidence" value="ECO:0007669"/>
    <property type="project" value="UniProtKB-SubCell"/>
</dbReference>
<evidence type="ECO:0000256" key="3">
    <source>
        <dbReference type="ARBA" id="ARBA00022692"/>
    </source>
</evidence>
<evidence type="ECO:0000256" key="5">
    <source>
        <dbReference type="ARBA" id="ARBA00023136"/>
    </source>
</evidence>
<feature type="transmembrane region" description="Helical" evidence="6">
    <location>
        <begin position="104"/>
        <end position="121"/>
    </location>
</feature>
<dbReference type="RefSeq" id="WP_089166305.1">
    <property type="nucleotide sequence ID" value="NZ_MTHB01000297.1"/>
</dbReference>
<feature type="transmembrane region" description="Helical" evidence="6">
    <location>
        <begin position="164"/>
        <end position="183"/>
    </location>
</feature>
<feature type="transmembrane region" description="Helical" evidence="6">
    <location>
        <begin position="339"/>
        <end position="362"/>
    </location>
</feature>
<reference evidence="9" key="1">
    <citation type="submission" date="2017-01" db="EMBL/GenBank/DDBJ databases">
        <title>Genome Analysis of Deinococcus marmoris KOPRI26562.</title>
        <authorList>
            <person name="Kim J.H."/>
            <person name="Oh H.-M."/>
        </authorList>
    </citation>
    <scope>NUCLEOTIDE SEQUENCE [LARGE SCALE GENOMIC DNA]</scope>
    <source>
        <strain evidence="9">PAMC 26633</strain>
    </source>
</reference>
<dbReference type="SUPFAM" id="SSF103473">
    <property type="entry name" value="MFS general substrate transporter"/>
    <property type="match status" value="1"/>
</dbReference>
<evidence type="ECO:0000256" key="4">
    <source>
        <dbReference type="ARBA" id="ARBA00022989"/>
    </source>
</evidence>
<proteinExistence type="predicted"/>
<feature type="transmembrane region" description="Helical" evidence="6">
    <location>
        <begin position="133"/>
        <end position="152"/>
    </location>
</feature>
<dbReference type="EMBL" id="MTHB01000297">
    <property type="protein sequence ID" value="OXC71779.1"/>
    <property type="molecule type" value="Genomic_DNA"/>
</dbReference>
<dbReference type="Gene3D" id="1.20.1250.20">
    <property type="entry name" value="MFS general substrate transporter like domains"/>
    <property type="match status" value="2"/>
</dbReference>
<name>A0A226WLT5_CABSO</name>
<dbReference type="InterPro" id="IPR050189">
    <property type="entry name" value="MFS_Efflux_Transporters"/>
</dbReference>
<dbReference type="GO" id="GO:0022857">
    <property type="term" value="F:transmembrane transporter activity"/>
    <property type="evidence" value="ECO:0007669"/>
    <property type="project" value="InterPro"/>
</dbReference>